<dbReference type="Pfam" id="PF13591">
    <property type="entry name" value="MerR_2"/>
    <property type="match status" value="1"/>
</dbReference>
<sequence length="109" mass="12173">MTRYTETQVVAAAGLTLTELRTYVAEGWVLPRDDEADPAFDEFDLARIRLVCQLRGELDLDPGALPVVLSLLDQIHGLRRQMRLLATAIAAEPEDVRRRIESAIRTVTG</sequence>
<protein>
    <submittedName>
        <fullName evidence="1">Uncharacterized protein</fullName>
    </submittedName>
</protein>
<dbReference type="AlphaFoldDB" id="A0A317E847"/>
<accession>A0A317E847</accession>
<gene>
    <name evidence="1" type="ORF">DKG74_14590</name>
</gene>
<dbReference type="Gene3D" id="1.10.1660.10">
    <property type="match status" value="1"/>
</dbReference>
<proteinExistence type="predicted"/>
<dbReference type="OrthoDB" id="9800876at2"/>
<organism evidence="1 2">
    <name type="scientific">Zavarzinia aquatilis</name>
    <dbReference type="NCBI Taxonomy" id="2211142"/>
    <lineage>
        <taxon>Bacteria</taxon>
        <taxon>Pseudomonadati</taxon>
        <taxon>Pseudomonadota</taxon>
        <taxon>Alphaproteobacteria</taxon>
        <taxon>Rhodospirillales</taxon>
        <taxon>Zavarziniaceae</taxon>
        <taxon>Zavarzinia</taxon>
    </lineage>
</organism>
<dbReference type="EMBL" id="QGLE01000008">
    <property type="protein sequence ID" value="PWR21275.1"/>
    <property type="molecule type" value="Genomic_DNA"/>
</dbReference>
<comment type="caution">
    <text evidence="1">The sequence shown here is derived from an EMBL/GenBank/DDBJ whole genome shotgun (WGS) entry which is preliminary data.</text>
</comment>
<dbReference type="Proteomes" id="UP000245461">
    <property type="component" value="Unassembled WGS sequence"/>
</dbReference>
<reference evidence="1 2" key="1">
    <citation type="submission" date="2018-05" db="EMBL/GenBank/DDBJ databases">
        <title>Zavarzinia sp. HR-AS.</title>
        <authorList>
            <person name="Lee Y."/>
            <person name="Jeon C.O."/>
        </authorList>
    </citation>
    <scope>NUCLEOTIDE SEQUENCE [LARGE SCALE GENOMIC DNA]</scope>
    <source>
        <strain evidence="1 2">HR-AS</strain>
    </source>
</reference>
<evidence type="ECO:0000313" key="1">
    <source>
        <dbReference type="EMBL" id="PWR21275.1"/>
    </source>
</evidence>
<dbReference type="RefSeq" id="WP_109906953.1">
    <property type="nucleotide sequence ID" value="NZ_QGLE01000008.1"/>
</dbReference>
<keyword evidence="2" id="KW-1185">Reference proteome</keyword>
<name>A0A317E847_9PROT</name>
<evidence type="ECO:0000313" key="2">
    <source>
        <dbReference type="Proteomes" id="UP000245461"/>
    </source>
</evidence>